<dbReference type="GO" id="GO:0005789">
    <property type="term" value="C:endoplasmic reticulum membrane"/>
    <property type="evidence" value="ECO:0007669"/>
    <property type="project" value="InterPro"/>
</dbReference>
<dbReference type="HOGENOM" id="CLU_139871_0_0_1"/>
<accession>A0A0D2BR18</accession>
<proteinExistence type="predicted"/>
<reference evidence="2 3" key="1">
    <citation type="submission" date="2015-01" db="EMBL/GenBank/DDBJ databases">
        <title>The Genome Sequence of Exophiala oligosperma CBS72588.</title>
        <authorList>
            <consortium name="The Broad Institute Genomics Platform"/>
            <person name="Cuomo C."/>
            <person name="de Hoog S."/>
            <person name="Gorbushina A."/>
            <person name="Stielow B."/>
            <person name="Teixiera M."/>
            <person name="Abouelleil A."/>
            <person name="Chapman S.B."/>
            <person name="Priest M."/>
            <person name="Young S.K."/>
            <person name="Wortman J."/>
            <person name="Nusbaum C."/>
            <person name="Birren B."/>
        </authorList>
    </citation>
    <scope>NUCLEOTIDE SEQUENCE [LARGE SCALE GENOMIC DNA]</scope>
    <source>
        <strain evidence="2 3">CBS 72588</strain>
    </source>
</reference>
<dbReference type="GeneID" id="27360565"/>
<dbReference type="AlphaFoldDB" id="A0A0D2BR18"/>
<dbReference type="OrthoDB" id="10248435at2759"/>
<dbReference type="STRING" id="215243.A0A0D2BR18"/>
<sequence>MFASSLMARWLLHYSPFAVLVRLCSLSIFLSFGCMQVFRFSAALEPDLSKMSRNLLAWITISVTLMLLYFFTQQDIAVEGDRDDRRRRQVLRLKCLYVLSACSLLSLFVLVCLIQVNTVPWQGCDWDSLIPPILARWVKTEL</sequence>
<evidence type="ECO:0000256" key="1">
    <source>
        <dbReference type="SAM" id="Phobius"/>
    </source>
</evidence>
<dbReference type="VEuPathDB" id="FungiDB:PV06_08491"/>
<evidence type="ECO:0000313" key="3">
    <source>
        <dbReference type="Proteomes" id="UP000053342"/>
    </source>
</evidence>
<dbReference type="GO" id="GO:0034599">
    <property type="term" value="P:cellular response to oxidative stress"/>
    <property type="evidence" value="ECO:0007669"/>
    <property type="project" value="InterPro"/>
</dbReference>
<keyword evidence="1" id="KW-0812">Transmembrane</keyword>
<feature type="transmembrane region" description="Helical" evidence="1">
    <location>
        <begin position="93"/>
        <end position="116"/>
    </location>
</feature>
<gene>
    <name evidence="2" type="ORF">PV06_08491</name>
</gene>
<dbReference type="EMBL" id="KN847339">
    <property type="protein sequence ID" value="KIW39922.1"/>
    <property type="molecule type" value="Genomic_DNA"/>
</dbReference>
<dbReference type="RefSeq" id="XP_016260138.1">
    <property type="nucleotide sequence ID" value="XM_016409830.1"/>
</dbReference>
<evidence type="ECO:0000313" key="2">
    <source>
        <dbReference type="EMBL" id="KIW39922.1"/>
    </source>
</evidence>
<dbReference type="Pfam" id="PF12326">
    <property type="entry name" value="EOS1"/>
    <property type="match status" value="1"/>
</dbReference>
<name>A0A0D2BR18_9EURO</name>
<dbReference type="InterPro" id="IPR021100">
    <property type="entry name" value="N-glycosylation_EOS1"/>
</dbReference>
<keyword evidence="1" id="KW-1133">Transmembrane helix</keyword>
<dbReference type="Proteomes" id="UP000053342">
    <property type="component" value="Unassembled WGS sequence"/>
</dbReference>
<keyword evidence="3" id="KW-1185">Reference proteome</keyword>
<feature type="transmembrane region" description="Helical" evidence="1">
    <location>
        <begin position="55"/>
        <end position="72"/>
    </location>
</feature>
<organism evidence="2 3">
    <name type="scientific">Exophiala oligosperma</name>
    <dbReference type="NCBI Taxonomy" id="215243"/>
    <lineage>
        <taxon>Eukaryota</taxon>
        <taxon>Fungi</taxon>
        <taxon>Dikarya</taxon>
        <taxon>Ascomycota</taxon>
        <taxon>Pezizomycotina</taxon>
        <taxon>Eurotiomycetes</taxon>
        <taxon>Chaetothyriomycetidae</taxon>
        <taxon>Chaetothyriales</taxon>
        <taxon>Herpotrichiellaceae</taxon>
        <taxon>Exophiala</taxon>
    </lineage>
</organism>
<keyword evidence="1" id="KW-0472">Membrane</keyword>
<protein>
    <submittedName>
        <fullName evidence="2">Uncharacterized protein</fullName>
    </submittedName>
</protein>